<dbReference type="Pfam" id="PF22564">
    <property type="entry name" value="HAAS"/>
    <property type="match status" value="1"/>
</dbReference>
<dbReference type="RefSeq" id="WP_143161543.1">
    <property type="nucleotide sequence ID" value="NZ_FQVY01000001.1"/>
</dbReference>
<evidence type="ECO:0000313" key="5">
    <source>
        <dbReference type="Proteomes" id="UP000184089"/>
    </source>
</evidence>
<evidence type="ECO:0000313" key="3">
    <source>
        <dbReference type="EMBL" id="MZL68783.1"/>
    </source>
</evidence>
<evidence type="ECO:0000256" key="1">
    <source>
        <dbReference type="SAM" id="MobiDB-lite"/>
    </source>
</evidence>
<feature type="transmembrane region" description="Helical" evidence="2">
    <location>
        <begin position="167"/>
        <end position="186"/>
    </location>
</feature>
<gene>
    <name evidence="3" type="ORF">GT747_03210</name>
    <name evidence="4" type="ORF">SAMN05444424_0444</name>
</gene>
<sequence length="254" mass="27113">MRRDEFMNALRQKIAPLSEGERDMAMDYYNEMIADKLEAGMDEEEVIAQFGPVEEIADKLIAESEGGAKKEPAAPPPQTHPTGDPRPQMGGQAPFTAPRPPYGAPPAGNYGAPPYGQPYAPPPPRQKEDSQVLKIVLLAVTSPIWASLALAVGMVVLALLFAGWVMVLSLFVMSFAFLAAGFIYLVPSFALLAQNTVIGAFQIGICLLFAGFAILSFLGGWGLAKAMMKGCSALFGWLGSIGKKRKGAAVNEAH</sequence>
<dbReference type="EMBL" id="FQVY01000001">
    <property type="protein sequence ID" value="SHF71847.1"/>
    <property type="molecule type" value="Genomic_DNA"/>
</dbReference>
<evidence type="ECO:0000313" key="6">
    <source>
        <dbReference type="Proteomes" id="UP000474718"/>
    </source>
</evidence>
<keyword evidence="2" id="KW-0812">Transmembrane</keyword>
<feature type="transmembrane region" description="Helical" evidence="2">
    <location>
        <begin position="198"/>
        <end position="218"/>
    </location>
</feature>
<dbReference type="Proteomes" id="UP000474718">
    <property type="component" value="Unassembled WGS sequence"/>
</dbReference>
<evidence type="ECO:0000313" key="4">
    <source>
        <dbReference type="EMBL" id="SHF71847.1"/>
    </source>
</evidence>
<reference evidence="3 6" key="3">
    <citation type="journal article" date="2019" name="Nat. Med.">
        <title>A library of human gut bacterial isolates paired with longitudinal multiomics data enables mechanistic microbiome research.</title>
        <authorList>
            <person name="Poyet M."/>
            <person name="Groussin M."/>
            <person name="Gibbons S.M."/>
            <person name="Avila-Pacheco J."/>
            <person name="Jiang X."/>
            <person name="Kearney S.M."/>
            <person name="Perrotta A.R."/>
            <person name="Berdy B."/>
            <person name="Zhao S."/>
            <person name="Lieberman T.D."/>
            <person name="Swanson P.K."/>
            <person name="Smith M."/>
            <person name="Roesemann S."/>
            <person name="Alexander J.E."/>
            <person name="Rich S.A."/>
            <person name="Livny J."/>
            <person name="Vlamakis H."/>
            <person name="Clish C."/>
            <person name="Bullock K."/>
            <person name="Deik A."/>
            <person name="Scott J."/>
            <person name="Pierce K.A."/>
            <person name="Xavier R.J."/>
            <person name="Alm E.J."/>
        </authorList>
    </citation>
    <scope>NUCLEOTIDE SEQUENCE [LARGE SCALE GENOMIC DNA]</scope>
    <source>
        <strain evidence="3 6">BIOML-A2</strain>
    </source>
</reference>
<reference evidence="5" key="1">
    <citation type="submission" date="2016-11" db="EMBL/GenBank/DDBJ databases">
        <authorList>
            <person name="Jaros S."/>
            <person name="Januszkiewicz K."/>
            <person name="Wedrychowicz H."/>
        </authorList>
    </citation>
    <scope>NUCLEOTIDE SEQUENCE [LARGE SCALE GENOMIC DNA]</scope>
    <source>
        <strain evidence="5">DSM 4029</strain>
    </source>
</reference>
<keyword evidence="2" id="KW-1133">Transmembrane helix</keyword>
<name>A0AAQ1MBB8_9FIRM</name>
<dbReference type="Proteomes" id="UP000184089">
    <property type="component" value="Unassembled WGS sequence"/>
</dbReference>
<comment type="caution">
    <text evidence="4">The sequence shown here is derived from an EMBL/GenBank/DDBJ whole genome shotgun (WGS) entry which is preliminary data.</text>
</comment>
<protein>
    <submittedName>
        <fullName evidence="4">Uncharacterized membrane protein</fullName>
    </submittedName>
</protein>
<dbReference type="EMBL" id="WWVX01000001">
    <property type="protein sequence ID" value="MZL68783.1"/>
    <property type="molecule type" value="Genomic_DNA"/>
</dbReference>
<feature type="compositionally biased region" description="Basic and acidic residues" evidence="1">
    <location>
        <begin position="58"/>
        <end position="72"/>
    </location>
</feature>
<reference evidence="4" key="2">
    <citation type="submission" date="2016-11" db="EMBL/GenBank/DDBJ databases">
        <authorList>
            <person name="Varghese N."/>
            <person name="Submissions S."/>
        </authorList>
    </citation>
    <scope>NUCLEOTIDE SEQUENCE</scope>
    <source>
        <strain evidence="4">DSM 4029</strain>
    </source>
</reference>
<feature type="transmembrane region" description="Helical" evidence="2">
    <location>
        <begin position="135"/>
        <end position="161"/>
    </location>
</feature>
<keyword evidence="2" id="KW-0472">Membrane</keyword>
<dbReference type="AlphaFoldDB" id="A0AAQ1MBB8"/>
<keyword evidence="6" id="KW-1185">Reference proteome</keyword>
<accession>A0AAQ1MBB8</accession>
<feature type="region of interest" description="Disordered" evidence="1">
    <location>
        <begin position="58"/>
        <end position="108"/>
    </location>
</feature>
<proteinExistence type="predicted"/>
<organism evidence="4 5">
    <name type="scientific">Bittarella massiliensis</name>
    <name type="common">ex Durand et al. 2017</name>
    <dbReference type="NCBI Taxonomy" id="1720313"/>
    <lineage>
        <taxon>Bacteria</taxon>
        <taxon>Bacillati</taxon>
        <taxon>Bacillota</taxon>
        <taxon>Clostridia</taxon>
        <taxon>Eubacteriales</taxon>
        <taxon>Oscillospiraceae</taxon>
        <taxon>Bittarella (ex Durand et al. 2017)</taxon>
    </lineage>
</organism>
<evidence type="ECO:0000256" key="2">
    <source>
        <dbReference type="SAM" id="Phobius"/>
    </source>
</evidence>